<evidence type="ECO:0000259" key="8">
    <source>
        <dbReference type="Pfam" id="PF00171"/>
    </source>
</evidence>
<evidence type="ECO:0000256" key="1">
    <source>
        <dbReference type="ARBA" id="ARBA00009986"/>
    </source>
</evidence>
<keyword evidence="2 6" id="KW-0560">Oxidoreductase</keyword>
<dbReference type="InterPro" id="IPR016161">
    <property type="entry name" value="Ald_DH/histidinol_DH"/>
</dbReference>
<dbReference type="PROSITE" id="PS00687">
    <property type="entry name" value="ALDEHYDE_DEHYDR_GLU"/>
    <property type="match status" value="1"/>
</dbReference>
<dbReference type="EMBL" id="JOWA01000102">
    <property type="protein sequence ID" value="KEZ42078.1"/>
    <property type="molecule type" value="Genomic_DNA"/>
</dbReference>
<dbReference type="FunFam" id="3.40.605.10:FF:000007">
    <property type="entry name" value="NAD/NADP-dependent betaine aldehyde dehydrogenase"/>
    <property type="match status" value="1"/>
</dbReference>
<dbReference type="PANTHER" id="PTHR11699">
    <property type="entry name" value="ALDEHYDE DEHYDROGENASE-RELATED"/>
    <property type="match status" value="1"/>
</dbReference>
<comment type="catalytic activity">
    <reaction evidence="4">
        <text>an aldehyde + NAD(+) + H2O = a carboxylate + NADH + 2 H(+)</text>
        <dbReference type="Rhea" id="RHEA:16185"/>
        <dbReference type="ChEBI" id="CHEBI:15377"/>
        <dbReference type="ChEBI" id="CHEBI:15378"/>
        <dbReference type="ChEBI" id="CHEBI:17478"/>
        <dbReference type="ChEBI" id="CHEBI:29067"/>
        <dbReference type="ChEBI" id="CHEBI:57540"/>
        <dbReference type="ChEBI" id="CHEBI:57945"/>
        <dbReference type="EC" id="1.2.1.3"/>
    </reaction>
</comment>
<dbReference type="OMA" id="PPVWAPW"/>
<dbReference type="GeneID" id="27725375"/>
<dbReference type="PROSITE" id="PS00070">
    <property type="entry name" value="ALDEHYDE_DEHYDR_CYS"/>
    <property type="match status" value="1"/>
</dbReference>
<evidence type="ECO:0000313" key="10">
    <source>
        <dbReference type="Proteomes" id="UP000028545"/>
    </source>
</evidence>
<dbReference type="InterPro" id="IPR044086">
    <property type="entry name" value="LUC3-like"/>
</dbReference>
<organism evidence="9 10">
    <name type="scientific">Pseudallescheria apiosperma</name>
    <name type="common">Scedosporium apiospermum</name>
    <dbReference type="NCBI Taxonomy" id="563466"/>
    <lineage>
        <taxon>Eukaryota</taxon>
        <taxon>Fungi</taxon>
        <taxon>Dikarya</taxon>
        <taxon>Ascomycota</taxon>
        <taxon>Pezizomycotina</taxon>
        <taxon>Sordariomycetes</taxon>
        <taxon>Hypocreomycetidae</taxon>
        <taxon>Microascales</taxon>
        <taxon>Microascaceae</taxon>
        <taxon>Scedosporium</taxon>
    </lineage>
</organism>
<dbReference type="GO" id="GO:0004029">
    <property type="term" value="F:aldehyde dehydrogenase (NAD+) activity"/>
    <property type="evidence" value="ECO:0007669"/>
    <property type="project" value="UniProtKB-EC"/>
</dbReference>
<feature type="domain" description="Aldehyde dehydrogenase" evidence="8">
    <location>
        <begin position="28"/>
        <end position="473"/>
    </location>
</feature>
<dbReference type="EC" id="1.2.1.3" evidence="3"/>
<evidence type="ECO:0000313" key="9">
    <source>
        <dbReference type="EMBL" id="KEZ42078.1"/>
    </source>
</evidence>
<evidence type="ECO:0000256" key="3">
    <source>
        <dbReference type="ARBA" id="ARBA00024226"/>
    </source>
</evidence>
<evidence type="ECO:0000256" key="6">
    <source>
        <dbReference type="RuleBase" id="RU003345"/>
    </source>
</evidence>
<keyword evidence="10" id="KW-1185">Reference proteome</keyword>
<reference evidence="9 10" key="1">
    <citation type="journal article" date="2014" name="Genome Announc.">
        <title>Draft genome sequence of the pathogenic fungus Scedosporium apiospermum.</title>
        <authorList>
            <person name="Vandeputte P."/>
            <person name="Ghamrawi S."/>
            <person name="Rechenmann M."/>
            <person name="Iltis A."/>
            <person name="Giraud S."/>
            <person name="Fleury M."/>
            <person name="Thornton C."/>
            <person name="Delhaes L."/>
            <person name="Meyer W."/>
            <person name="Papon N."/>
            <person name="Bouchara J.P."/>
        </authorList>
    </citation>
    <scope>NUCLEOTIDE SEQUENCE [LARGE SCALE GENOMIC DNA]</scope>
    <source>
        <strain evidence="9 10">IHEM 14462</strain>
    </source>
</reference>
<evidence type="ECO:0000256" key="2">
    <source>
        <dbReference type="ARBA" id="ARBA00023002"/>
    </source>
</evidence>
<sequence length="497" mass="54012">MATSTIFFDRFYNAGQIVDNAPRVGDTTYHGIDPSTGTPLWDVPVARENDVDDAVAAANGAFKKWSSLPQQERSRLMKDLAACLEKHKDALTDVLHKESGKPRPFAESEIMMGINTMRRHAEWSVPDQLLKDTEDVKIVVQHVPIGVVAGITPWNYPFQLAILKIAPALATGCTIILKPSPFTPYTALKIGEMAAGILPPGVVQVLGGDDNLGPWITSHPGIAKISFTGSTATGKKIMAAAAETLKRVNLELGGNDAAVVTEDVDVLEAAQLVATATFAHSGQICMATKRIYVHESIYDEFLAHLVSVVKSYRLAEGFCSPIQNKMQYEKVKSIYNDCEEQGYTFALGGGKTFSHEDRPGYFISPAIVTNPPEKSRIVQEEPFGPIVPVLTWREDEDVVKRVNDTHTGLGATVYCRDEKRAWKISGSIEAGSVWVNGGLKLDPVALFGAHKQSGIGGELGPLGLKYYMNTRTVTYWKTSSKGPQANSDNTSKGGLFT</sequence>
<dbReference type="HOGENOM" id="CLU_005391_0_0_1"/>
<dbReference type="InterPro" id="IPR016160">
    <property type="entry name" value="Ald_DH_CS_CYS"/>
</dbReference>
<dbReference type="KEGG" id="sapo:SAPIO_CDS6303"/>
<dbReference type="SUPFAM" id="SSF53720">
    <property type="entry name" value="ALDH-like"/>
    <property type="match status" value="1"/>
</dbReference>
<dbReference type="CDD" id="cd07106">
    <property type="entry name" value="ALDH_AldA-AAD23400"/>
    <property type="match status" value="1"/>
</dbReference>
<evidence type="ECO:0000256" key="7">
    <source>
        <dbReference type="SAM" id="MobiDB-lite"/>
    </source>
</evidence>
<dbReference type="OrthoDB" id="310895at2759"/>
<feature type="active site" evidence="5">
    <location>
        <position position="251"/>
    </location>
</feature>
<dbReference type="Gene3D" id="3.40.605.10">
    <property type="entry name" value="Aldehyde Dehydrogenase, Chain A, domain 1"/>
    <property type="match status" value="1"/>
</dbReference>
<dbReference type="InterPro" id="IPR015590">
    <property type="entry name" value="Aldehyde_DH_dom"/>
</dbReference>
<dbReference type="VEuPathDB" id="FungiDB:SAPIO_CDS6303"/>
<dbReference type="Gene3D" id="3.40.309.10">
    <property type="entry name" value="Aldehyde Dehydrogenase, Chain A, domain 2"/>
    <property type="match status" value="1"/>
</dbReference>
<dbReference type="RefSeq" id="XP_016641877.1">
    <property type="nucleotide sequence ID" value="XM_016788443.1"/>
</dbReference>
<dbReference type="InterPro" id="IPR016162">
    <property type="entry name" value="Ald_DH_N"/>
</dbReference>
<comment type="caution">
    <text evidence="9">The sequence shown here is derived from an EMBL/GenBank/DDBJ whole genome shotgun (WGS) entry which is preliminary data.</text>
</comment>
<gene>
    <name evidence="9" type="ORF">SAPIO_CDS6303</name>
</gene>
<dbReference type="InterPro" id="IPR029510">
    <property type="entry name" value="Ald_DH_CS_GLU"/>
</dbReference>
<comment type="similarity">
    <text evidence="1 6">Belongs to the aldehyde dehydrogenase family.</text>
</comment>
<proteinExistence type="inferred from homology"/>
<name>A0A084G416_PSEDA</name>
<evidence type="ECO:0000256" key="4">
    <source>
        <dbReference type="ARBA" id="ARBA00049194"/>
    </source>
</evidence>
<accession>A0A084G416</accession>
<dbReference type="Pfam" id="PF00171">
    <property type="entry name" value="Aldedh"/>
    <property type="match status" value="1"/>
</dbReference>
<dbReference type="InterPro" id="IPR016163">
    <property type="entry name" value="Ald_DH_C"/>
</dbReference>
<protein>
    <recommendedName>
        <fullName evidence="3">aldehyde dehydrogenase (NAD(+))</fullName>
        <ecNumber evidence="3">1.2.1.3</ecNumber>
    </recommendedName>
</protein>
<feature type="region of interest" description="Disordered" evidence="7">
    <location>
        <begin position="478"/>
        <end position="497"/>
    </location>
</feature>
<dbReference type="AlphaFoldDB" id="A0A084G416"/>
<dbReference type="Proteomes" id="UP000028545">
    <property type="component" value="Unassembled WGS sequence"/>
</dbReference>
<evidence type="ECO:0000256" key="5">
    <source>
        <dbReference type="PROSITE-ProRule" id="PRU10007"/>
    </source>
</evidence>